<evidence type="ECO:0008006" key="5">
    <source>
        <dbReference type="Google" id="ProtNLM"/>
    </source>
</evidence>
<evidence type="ECO:0000256" key="1">
    <source>
        <dbReference type="SAM" id="Coils"/>
    </source>
</evidence>
<reference evidence="3 4" key="1">
    <citation type="journal article" date="2017" name="Nat. Ecol. Evol.">
        <title>Scallop genome provides insights into evolution of bilaterian karyotype and development.</title>
        <authorList>
            <person name="Wang S."/>
            <person name="Zhang J."/>
            <person name="Jiao W."/>
            <person name="Li J."/>
            <person name="Xun X."/>
            <person name="Sun Y."/>
            <person name="Guo X."/>
            <person name="Huan P."/>
            <person name="Dong B."/>
            <person name="Zhang L."/>
            <person name="Hu X."/>
            <person name="Sun X."/>
            <person name="Wang J."/>
            <person name="Zhao C."/>
            <person name="Wang Y."/>
            <person name="Wang D."/>
            <person name="Huang X."/>
            <person name="Wang R."/>
            <person name="Lv J."/>
            <person name="Li Y."/>
            <person name="Zhang Z."/>
            <person name="Liu B."/>
            <person name="Lu W."/>
            <person name="Hui Y."/>
            <person name="Liang J."/>
            <person name="Zhou Z."/>
            <person name="Hou R."/>
            <person name="Li X."/>
            <person name="Liu Y."/>
            <person name="Li H."/>
            <person name="Ning X."/>
            <person name="Lin Y."/>
            <person name="Zhao L."/>
            <person name="Xing Q."/>
            <person name="Dou J."/>
            <person name="Li Y."/>
            <person name="Mao J."/>
            <person name="Guo H."/>
            <person name="Dou H."/>
            <person name="Li T."/>
            <person name="Mu C."/>
            <person name="Jiang W."/>
            <person name="Fu Q."/>
            <person name="Fu X."/>
            <person name="Miao Y."/>
            <person name="Liu J."/>
            <person name="Yu Q."/>
            <person name="Li R."/>
            <person name="Liao H."/>
            <person name="Li X."/>
            <person name="Kong Y."/>
            <person name="Jiang Z."/>
            <person name="Chourrout D."/>
            <person name="Li R."/>
            <person name="Bao Z."/>
        </authorList>
    </citation>
    <scope>NUCLEOTIDE SEQUENCE [LARGE SCALE GENOMIC DNA]</scope>
    <source>
        <strain evidence="3 4">PY_sf001</strain>
    </source>
</reference>
<evidence type="ECO:0000313" key="3">
    <source>
        <dbReference type="EMBL" id="OWF49216.1"/>
    </source>
</evidence>
<accession>A0A210QKI3</accession>
<feature type="compositionally biased region" description="Polar residues" evidence="2">
    <location>
        <begin position="124"/>
        <end position="139"/>
    </location>
</feature>
<feature type="compositionally biased region" description="Basic and acidic residues" evidence="2">
    <location>
        <begin position="56"/>
        <end position="91"/>
    </location>
</feature>
<protein>
    <recommendedName>
        <fullName evidence="5">PDZ domain-containing protein</fullName>
    </recommendedName>
</protein>
<keyword evidence="4" id="KW-1185">Reference proteome</keyword>
<feature type="compositionally biased region" description="Polar residues" evidence="2">
    <location>
        <begin position="19"/>
        <end position="31"/>
    </location>
</feature>
<comment type="caution">
    <text evidence="3">The sequence shown here is derived from an EMBL/GenBank/DDBJ whole genome shotgun (WGS) entry which is preliminary data.</text>
</comment>
<dbReference type="AlphaFoldDB" id="A0A210QKI3"/>
<gene>
    <name evidence="3" type="ORF">KP79_PYT24461</name>
</gene>
<feature type="region of interest" description="Disordered" evidence="2">
    <location>
        <begin position="19"/>
        <end position="107"/>
    </location>
</feature>
<feature type="compositionally biased region" description="Low complexity" evidence="2">
    <location>
        <begin position="93"/>
        <end position="106"/>
    </location>
</feature>
<dbReference type="Proteomes" id="UP000242188">
    <property type="component" value="Unassembled WGS sequence"/>
</dbReference>
<proteinExistence type="predicted"/>
<dbReference type="STRING" id="6573.A0A210QKI3"/>
<keyword evidence="1" id="KW-0175">Coiled coil</keyword>
<feature type="region of interest" description="Disordered" evidence="2">
    <location>
        <begin position="123"/>
        <end position="155"/>
    </location>
</feature>
<sequence>MTSPPDHFKPVSAWNNVTKVIPPSTNSNNGVYQGHFKTIQDSQNRPSQQGGNPFLRNREPSAHQGKDTVTDYRSRSPRSERQRSPRSERQRSPRSIISPKSEPPRIMDYPVNALSLNLKHTRVQQHNSSAGQPGHSTVTRPMKAKGTHPAASHYDTLPGNFKFNTRSEEDSSKYVSMPCLFQILQSHDLASVRITIEDKSVFFNNLRLCECSVALPVLRKLPKKDNSLPVSPQGKYAQLGGPGSAFKPVKIPTNIVSFTMVAVADVSRQLNQYCDVGELCKGDIIIEVNESLVMADSVSGIKARIQEGPEEFVFTVARARSSTPTQNQKESPPELDNLRKQLESMKQELKRKERAIRELNAMLPWKPETETVNGTTAKEVNGNYASDSLVSGLSEDEFIV</sequence>
<feature type="coiled-coil region" evidence="1">
    <location>
        <begin position="335"/>
        <end position="362"/>
    </location>
</feature>
<organism evidence="3 4">
    <name type="scientific">Mizuhopecten yessoensis</name>
    <name type="common">Japanese scallop</name>
    <name type="synonym">Patinopecten yessoensis</name>
    <dbReference type="NCBI Taxonomy" id="6573"/>
    <lineage>
        <taxon>Eukaryota</taxon>
        <taxon>Metazoa</taxon>
        <taxon>Spiralia</taxon>
        <taxon>Lophotrochozoa</taxon>
        <taxon>Mollusca</taxon>
        <taxon>Bivalvia</taxon>
        <taxon>Autobranchia</taxon>
        <taxon>Pteriomorphia</taxon>
        <taxon>Pectinida</taxon>
        <taxon>Pectinoidea</taxon>
        <taxon>Pectinidae</taxon>
        <taxon>Mizuhopecten</taxon>
    </lineage>
</organism>
<dbReference type="EMBL" id="NEDP02003195">
    <property type="protein sequence ID" value="OWF49216.1"/>
    <property type="molecule type" value="Genomic_DNA"/>
</dbReference>
<dbReference type="OrthoDB" id="6093997at2759"/>
<feature type="compositionally biased region" description="Polar residues" evidence="2">
    <location>
        <begin position="39"/>
        <end position="51"/>
    </location>
</feature>
<evidence type="ECO:0000256" key="2">
    <source>
        <dbReference type="SAM" id="MobiDB-lite"/>
    </source>
</evidence>
<name>A0A210QKI3_MIZYE</name>
<evidence type="ECO:0000313" key="4">
    <source>
        <dbReference type="Proteomes" id="UP000242188"/>
    </source>
</evidence>